<organism evidence="3 4">
    <name type="scientific">Macrophomina phaseolina</name>
    <dbReference type="NCBI Taxonomy" id="35725"/>
    <lineage>
        <taxon>Eukaryota</taxon>
        <taxon>Fungi</taxon>
        <taxon>Dikarya</taxon>
        <taxon>Ascomycota</taxon>
        <taxon>Pezizomycotina</taxon>
        <taxon>Dothideomycetes</taxon>
        <taxon>Dothideomycetes incertae sedis</taxon>
        <taxon>Botryosphaeriales</taxon>
        <taxon>Botryosphaeriaceae</taxon>
        <taxon>Macrophomina</taxon>
    </lineage>
</organism>
<feature type="region of interest" description="Disordered" evidence="2">
    <location>
        <begin position="1"/>
        <end position="90"/>
    </location>
</feature>
<feature type="compositionally biased region" description="Polar residues" evidence="2">
    <location>
        <begin position="1"/>
        <end position="15"/>
    </location>
</feature>
<evidence type="ECO:0000313" key="4">
    <source>
        <dbReference type="Proteomes" id="UP000774617"/>
    </source>
</evidence>
<sequence length="319" mass="34171">MAPSNMLTRSAATKASRTRFTDPETVVHTSKMFKKHTQRSTNPRSKAVPPSKYALTSKPHGILKSHSRAQASPSAAGREKRQRQLEGPLSGLFIETSKSYRTTLIATAETALSATRRALLSRLVATNGPASPSHPAAHDHEATRSPSTRLPTTAELQTAHNALVARLTTPFGRETLTHSDEDGALWLPGSGSDNTTTTVTTLAATMDDFAVVVAREEKKLKALEEEWAQVVAEVRLLGESVFGKGAVRGMMAGGKGDAGVVVKGKGLGDDVVEELRQAVEEMVGDGVRRCGEVRDAERAAERGQKKALMASFATMMDQD</sequence>
<evidence type="ECO:0000313" key="3">
    <source>
        <dbReference type="EMBL" id="KAH7030497.1"/>
    </source>
</evidence>
<name>A0ABQ8FWA7_9PEZI</name>
<accession>A0ABQ8FWA7</accession>
<feature type="region of interest" description="Disordered" evidence="2">
    <location>
        <begin position="126"/>
        <end position="149"/>
    </location>
</feature>
<keyword evidence="4" id="KW-1185">Reference proteome</keyword>
<proteinExistence type="predicted"/>
<evidence type="ECO:0000256" key="1">
    <source>
        <dbReference type="SAM" id="Coils"/>
    </source>
</evidence>
<dbReference type="Proteomes" id="UP000774617">
    <property type="component" value="Unassembled WGS sequence"/>
</dbReference>
<reference evidence="3 4" key="1">
    <citation type="journal article" date="2021" name="Nat. Commun.">
        <title>Genetic determinants of endophytism in the Arabidopsis root mycobiome.</title>
        <authorList>
            <person name="Mesny F."/>
            <person name="Miyauchi S."/>
            <person name="Thiergart T."/>
            <person name="Pickel B."/>
            <person name="Atanasova L."/>
            <person name="Karlsson M."/>
            <person name="Huettel B."/>
            <person name="Barry K.W."/>
            <person name="Haridas S."/>
            <person name="Chen C."/>
            <person name="Bauer D."/>
            <person name="Andreopoulos W."/>
            <person name="Pangilinan J."/>
            <person name="LaButti K."/>
            <person name="Riley R."/>
            <person name="Lipzen A."/>
            <person name="Clum A."/>
            <person name="Drula E."/>
            <person name="Henrissat B."/>
            <person name="Kohler A."/>
            <person name="Grigoriev I.V."/>
            <person name="Martin F.M."/>
            <person name="Hacquard S."/>
        </authorList>
    </citation>
    <scope>NUCLEOTIDE SEQUENCE [LARGE SCALE GENOMIC DNA]</scope>
    <source>
        <strain evidence="3 4">MPI-SDFR-AT-0080</strain>
    </source>
</reference>
<protein>
    <submittedName>
        <fullName evidence="3">Uncharacterized protein</fullName>
    </submittedName>
</protein>
<evidence type="ECO:0000256" key="2">
    <source>
        <dbReference type="SAM" id="MobiDB-lite"/>
    </source>
</evidence>
<comment type="caution">
    <text evidence="3">The sequence shown here is derived from an EMBL/GenBank/DDBJ whole genome shotgun (WGS) entry which is preliminary data.</text>
</comment>
<keyword evidence="1" id="KW-0175">Coiled coil</keyword>
<gene>
    <name evidence="3" type="ORF">B0J12DRAFT_768318</name>
</gene>
<dbReference type="EMBL" id="JAGTJR010000044">
    <property type="protein sequence ID" value="KAH7030497.1"/>
    <property type="molecule type" value="Genomic_DNA"/>
</dbReference>
<feature type="coiled-coil region" evidence="1">
    <location>
        <begin position="206"/>
        <end position="233"/>
    </location>
</feature>